<evidence type="ECO:0000256" key="3">
    <source>
        <dbReference type="ARBA" id="ARBA00022723"/>
    </source>
</evidence>
<dbReference type="GO" id="GO:0033698">
    <property type="term" value="C:Rpd3L complex"/>
    <property type="evidence" value="ECO:0007669"/>
    <property type="project" value="TreeGrafter"/>
</dbReference>
<feature type="compositionally biased region" description="Basic and acidic residues" evidence="12">
    <location>
        <begin position="503"/>
        <end position="517"/>
    </location>
</feature>
<evidence type="ECO:0000256" key="1">
    <source>
        <dbReference type="ARBA" id="ARBA00004123"/>
    </source>
</evidence>
<evidence type="ECO:0000256" key="4">
    <source>
        <dbReference type="ARBA" id="ARBA00022771"/>
    </source>
</evidence>
<dbReference type="EMBL" id="MU253950">
    <property type="protein sequence ID" value="KAG9243801.1"/>
    <property type="molecule type" value="Genomic_DNA"/>
</dbReference>
<evidence type="ECO:0000313" key="15">
    <source>
        <dbReference type="Proteomes" id="UP000887226"/>
    </source>
</evidence>
<evidence type="ECO:0000256" key="12">
    <source>
        <dbReference type="SAM" id="MobiDB-lite"/>
    </source>
</evidence>
<feature type="compositionally biased region" description="Low complexity" evidence="12">
    <location>
        <begin position="595"/>
        <end position="604"/>
    </location>
</feature>
<dbReference type="Pfam" id="PF12998">
    <property type="entry name" value="ING"/>
    <property type="match status" value="1"/>
</dbReference>
<evidence type="ECO:0000256" key="7">
    <source>
        <dbReference type="ARBA" id="ARBA00023242"/>
    </source>
</evidence>
<comment type="subunit">
    <text evidence="11">Component of an histone acetyltransferase complex. Interacts with H3K4me3 and to a lesser extent with H3K4me2.</text>
</comment>
<evidence type="ECO:0000256" key="8">
    <source>
        <dbReference type="PIRSR" id="PIRSR628651-50"/>
    </source>
</evidence>
<dbReference type="InterPro" id="IPR019787">
    <property type="entry name" value="Znf_PHD-finger"/>
</dbReference>
<gene>
    <name evidence="14" type="ORF">BJ878DRAFT_509080</name>
</gene>
<comment type="domain">
    <text evidence="11">The PHD-type zinc finger mediates the binding to H3K4me3.</text>
</comment>
<feature type="site" description="Histone H3K4me3 binding" evidence="8">
    <location>
        <position position="656"/>
    </location>
</feature>
<dbReference type="OrthoDB" id="4173905at2759"/>
<keyword evidence="5 9" id="KW-0862">Zinc</keyword>
<feature type="binding site" evidence="9">
    <location>
        <position position="634"/>
    </location>
    <ligand>
        <name>Zn(2+)</name>
        <dbReference type="ChEBI" id="CHEBI:29105"/>
        <label>1</label>
    </ligand>
</feature>
<dbReference type="PANTHER" id="PTHR10333">
    <property type="entry name" value="INHIBITOR OF GROWTH PROTEIN"/>
    <property type="match status" value="1"/>
</dbReference>
<keyword evidence="6 11" id="KW-0156">Chromatin regulator</keyword>
<comment type="subcellular location">
    <subcellularLocation>
        <location evidence="1 11">Nucleus</location>
    </subcellularLocation>
</comment>
<dbReference type="GO" id="GO:0070210">
    <property type="term" value="C:Rpd3L-Expanded complex"/>
    <property type="evidence" value="ECO:0007669"/>
    <property type="project" value="TreeGrafter"/>
</dbReference>
<dbReference type="SMART" id="SM01408">
    <property type="entry name" value="ING"/>
    <property type="match status" value="1"/>
</dbReference>
<dbReference type="InterPro" id="IPR013083">
    <property type="entry name" value="Znf_RING/FYVE/PHD"/>
</dbReference>
<keyword evidence="7 11" id="KW-0539">Nucleus</keyword>
<feature type="binding site" evidence="9">
    <location>
        <position position="658"/>
    </location>
    <ligand>
        <name>Zn(2+)</name>
        <dbReference type="ChEBI" id="CHEBI:29105"/>
        <label>1</label>
    </ligand>
</feature>
<dbReference type="PROSITE" id="PS01359">
    <property type="entry name" value="ZF_PHD_1"/>
    <property type="match status" value="1"/>
</dbReference>
<dbReference type="GO" id="GO:0006355">
    <property type="term" value="P:regulation of DNA-templated transcription"/>
    <property type="evidence" value="ECO:0007669"/>
    <property type="project" value="TreeGrafter"/>
</dbReference>
<feature type="compositionally biased region" description="Acidic residues" evidence="12">
    <location>
        <begin position="610"/>
        <end position="627"/>
    </location>
</feature>
<feature type="binding site" evidence="9">
    <location>
        <position position="676"/>
    </location>
    <ligand>
        <name>Zn(2+)</name>
        <dbReference type="ChEBI" id="CHEBI:29105"/>
        <label>2</label>
    </ligand>
</feature>
<dbReference type="SUPFAM" id="SSF57903">
    <property type="entry name" value="FYVE/PHD zinc finger"/>
    <property type="match status" value="1"/>
</dbReference>
<sequence length="692" mass="74070">MKSARPPAADMASSRRAQPVRQARNNSTRSTVAGSRQFDSRGSIGGLDASGPEQAIEIFPAITHFADAITALPKELIRHFTLLKEVDAKIFAPEESLGQLIDAAMNAPLIERRRPVELQNALATTSVPMSAQGSLSSSTINGHADSVAPVPAAVENPADAPWDPANLPRRQLFQHCAFTMSGMLMSLDEKNHVISTAAEALNKQLTRIDDCWPHLEDEFSDEARNGSLTHWAYPENRTNKPTGSSRREITAVNTLSAAAQRAVDEAAARSDERRQAILAKKNKHHAESDFDDNAEGRHTQKKMHGNSKVRKATDTPAGVGLGISNATGANGNPPKRRKLVDKVPSGGVGMDRALSGVYGANGVAGKKVASPRDTPPGEGPKKRQRAPNGTNGHSRKRNNTVTSIAISPALASPPVGSTFPDTKPSARAPSPTANGNAKPTARVRQDSTSFAVAESSKQRPASAASSKPNSIAAGIPNVPAPGSRTGKILPDMKPPAKDPIGGMKDDERTVDDNKQEGTDVVGVSLPMSRHASATKREDLNTNGEDLRTTTVTTKSGRASKPSTPRISQFEPVRSRSARNALEAASNSKRSHKKGAGAAAQQLLASRGRDDEDASSIQGDDDEDEEINPDEPRYCYCNGVSYGEMVGCDNDACEREWFHLECVGLKVAPKDKVKWYCDDCKERLKGSKRLNSR</sequence>
<feature type="compositionally biased region" description="Basic residues" evidence="12">
    <location>
        <begin position="299"/>
        <end position="310"/>
    </location>
</feature>
<evidence type="ECO:0000256" key="6">
    <source>
        <dbReference type="ARBA" id="ARBA00022853"/>
    </source>
</evidence>
<name>A0A9P7Z212_9HELO</name>
<dbReference type="InterPro" id="IPR011011">
    <property type="entry name" value="Znf_FYVE_PHD"/>
</dbReference>
<feature type="compositionally biased region" description="Polar residues" evidence="12">
    <location>
        <begin position="548"/>
        <end position="566"/>
    </location>
</feature>
<feature type="binding site" evidence="9">
    <location>
        <position position="679"/>
    </location>
    <ligand>
        <name>Zn(2+)</name>
        <dbReference type="ChEBI" id="CHEBI:29105"/>
        <label>2</label>
    </ligand>
</feature>
<evidence type="ECO:0000256" key="11">
    <source>
        <dbReference type="RuleBase" id="RU361213"/>
    </source>
</evidence>
<dbReference type="AlphaFoldDB" id="A0A9P7Z212"/>
<keyword evidence="15" id="KW-1185">Reference proteome</keyword>
<feature type="site" description="Histone H3K4me3 binding" evidence="8">
    <location>
        <position position="648"/>
    </location>
</feature>
<organism evidence="14 15">
    <name type="scientific">Calycina marina</name>
    <dbReference type="NCBI Taxonomy" id="1763456"/>
    <lineage>
        <taxon>Eukaryota</taxon>
        <taxon>Fungi</taxon>
        <taxon>Dikarya</taxon>
        <taxon>Ascomycota</taxon>
        <taxon>Pezizomycotina</taxon>
        <taxon>Leotiomycetes</taxon>
        <taxon>Helotiales</taxon>
        <taxon>Pezizellaceae</taxon>
        <taxon>Calycina</taxon>
    </lineage>
</organism>
<dbReference type="InterPro" id="IPR019786">
    <property type="entry name" value="Zinc_finger_PHD-type_CS"/>
</dbReference>
<evidence type="ECO:0000256" key="2">
    <source>
        <dbReference type="ARBA" id="ARBA00010210"/>
    </source>
</evidence>
<evidence type="ECO:0000256" key="5">
    <source>
        <dbReference type="ARBA" id="ARBA00022833"/>
    </source>
</evidence>
<dbReference type="Gene3D" id="3.30.40.10">
    <property type="entry name" value="Zinc/RING finger domain, C3HC4 (zinc finger)"/>
    <property type="match status" value="1"/>
</dbReference>
<evidence type="ECO:0000256" key="9">
    <source>
        <dbReference type="PIRSR" id="PIRSR628651-51"/>
    </source>
</evidence>
<evidence type="ECO:0000313" key="14">
    <source>
        <dbReference type="EMBL" id="KAG9243801.1"/>
    </source>
</evidence>
<feature type="region of interest" description="Disordered" evidence="12">
    <location>
        <begin position="1"/>
        <end position="47"/>
    </location>
</feature>
<feature type="region of interest" description="Disordered" evidence="12">
    <location>
        <begin position="280"/>
        <end position="348"/>
    </location>
</feature>
<feature type="binding site" evidence="9">
    <location>
        <position position="661"/>
    </location>
    <ligand>
        <name>Zn(2+)</name>
        <dbReference type="ChEBI" id="CHEBI:29105"/>
        <label>1</label>
    </ligand>
</feature>
<proteinExistence type="inferred from homology"/>
<feature type="binding site" evidence="9">
    <location>
        <position position="647"/>
    </location>
    <ligand>
        <name>Zn(2+)</name>
        <dbReference type="ChEBI" id="CHEBI:29105"/>
        <label>2</label>
    </ligand>
</feature>
<dbReference type="SMART" id="SM00249">
    <property type="entry name" value="PHD"/>
    <property type="match status" value="1"/>
</dbReference>
<feature type="domain" description="PHD-type" evidence="13">
    <location>
        <begin position="631"/>
        <end position="682"/>
    </location>
</feature>
<feature type="compositionally biased region" description="Polar residues" evidence="12">
    <location>
        <begin position="23"/>
        <end position="34"/>
    </location>
</feature>
<comment type="similarity">
    <text evidence="2 11">Belongs to the ING family.</text>
</comment>
<dbReference type="InterPro" id="IPR024610">
    <property type="entry name" value="ING_N_histone-binding"/>
</dbReference>
<feature type="site" description="Histone H3K4me3 binding" evidence="8">
    <location>
        <position position="644"/>
    </location>
</feature>
<feature type="binding site" evidence="9">
    <location>
        <position position="652"/>
    </location>
    <ligand>
        <name>Zn(2+)</name>
        <dbReference type="ChEBI" id="CHEBI:29105"/>
        <label>2</label>
    </ligand>
</feature>
<protein>
    <recommendedName>
        <fullName evidence="11">Chromatin modification-related protein</fullName>
    </recommendedName>
</protein>
<dbReference type="InterPro" id="IPR028651">
    <property type="entry name" value="ING_fam"/>
</dbReference>
<comment type="caution">
    <text evidence="14">The sequence shown here is derived from an EMBL/GenBank/DDBJ whole genome shotgun (WGS) entry which is preliminary data.</text>
</comment>
<feature type="compositionally biased region" description="Basic and acidic residues" evidence="12">
    <location>
        <begin position="534"/>
        <end position="547"/>
    </location>
</feature>
<dbReference type="GO" id="GO:0006325">
    <property type="term" value="P:chromatin organization"/>
    <property type="evidence" value="ECO:0007669"/>
    <property type="project" value="UniProtKB-KW"/>
</dbReference>
<evidence type="ECO:0000259" key="13">
    <source>
        <dbReference type="PROSITE" id="PS50016"/>
    </source>
</evidence>
<comment type="function">
    <text evidence="11">Component of an histone acetyltransferase complex.</text>
</comment>
<feature type="binding site" evidence="9">
    <location>
        <position position="636"/>
    </location>
    <ligand>
        <name>Zn(2+)</name>
        <dbReference type="ChEBI" id="CHEBI:29105"/>
        <label>1</label>
    </ligand>
</feature>
<keyword evidence="3 9" id="KW-0479">Metal-binding</keyword>
<dbReference type="PANTHER" id="PTHR10333:SF42">
    <property type="entry name" value="INHIBITOR OF GROWTH PROTEIN 5"/>
    <property type="match status" value="1"/>
</dbReference>
<reference evidence="14" key="1">
    <citation type="journal article" date="2021" name="IMA Fungus">
        <title>Genomic characterization of three marine fungi, including Emericellopsis atlantica sp. nov. with signatures of a generalist lifestyle and marine biomass degradation.</title>
        <authorList>
            <person name="Hagestad O.C."/>
            <person name="Hou L."/>
            <person name="Andersen J.H."/>
            <person name="Hansen E.H."/>
            <person name="Altermark B."/>
            <person name="Li C."/>
            <person name="Kuhnert E."/>
            <person name="Cox R.J."/>
            <person name="Crous P.W."/>
            <person name="Spatafora J.W."/>
            <person name="Lail K."/>
            <person name="Amirebrahimi M."/>
            <person name="Lipzen A."/>
            <person name="Pangilinan J."/>
            <person name="Andreopoulos W."/>
            <person name="Hayes R.D."/>
            <person name="Ng V."/>
            <person name="Grigoriev I.V."/>
            <person name="Jackson S.A."/>
            <person name="Sutton T.D.S."/>
            <person name="Dobson A.D.W."/>
            <person name="Rama T."/>
        </authorList>
    </citation>
    <scope>NUCLEOTIDE SEQUENCE</scope>
    <source>
        <strain evidence="14">TRa3180A</strain>
    </source>
</reference>
<keyword evidence="4 10" id="KW-0863">Zinc-finger</keyword>
<feature type="site" description="Histone H3K4me3 binding" evidence="8">
    <location>
        <position position="633"/>
    </location>
</feature>
<accession>A0A9P7Z212</accession>
<feature type="region of interest" description="Disordered" evidence="12">
    <location>
        <begin position="363"/>
        <end position="627"/>
    </location>
</feature>
<dbReference type="GO" id="GO:0008270">
    <property type="term" value="F:zinc ion binding"/>
    <property type="evidence" value="ECO:0007669"/>
    <property type="project" value="UniProtKB-KW"/>
</dbReference>
<dbReference type="InterPro" id="IPR001965">
    <property type="entry name" value="Znf_PHD"/>
</dbReference>
<dbReference type="PROSITE" id="PS50016">
    <property type="entry name" value="ZF_PHD_2"/>
    <property type="match status" value="1"/>
</dbReference>
<dbReference type="Proteomes" id="UP000887226">
    <property type="component" value="Unassembled WGS sequence"/>
</dbReference>
<dbReference type="CDD" id="cd15505">
    <property type="entry name" value="PHD_ING"/>
    <property type="match status" value="1"/>
</dbReference>
<evidence type="ECO:0000256" key="10">
    <source>
        <dbReference type="PROSITE-ProRule" id="PRU00146"/>
    </source>
</evidence>